<dbReference type="RefSeq" id="WP_262309794.1">
    <property type="nucleotide sequence ID" value="NZ_CP106679.1"/>
</dbReference>
<organism evidence="2 3">
    <name type="scientific">Reichenbachiella agarivorans</name>
    <dbReference type="NCBI Taxonomy" id="2979464"/>
    <lineage>
        <taxon>Bacteria</taxon>
        <taxon>Pseudomonadati</taxon>
        <taxon>Bacteroidota</taxon>
        <taxon>Cytophagia</taxon>
        <taxon>Cytophagales</taxon>
        <taxon>Reichenbachiellaceae</taxon>
        <taxon>Reichenbachiella</taxon>
    </lineage>
</organism>
<evidence type="ECO:0000256" key="1">
    <source>
        <dbReference type="SAM" id="SignalP"/>
    </source>
</evidence>
<feature type="signal peptide" evidence="1">
    <location>
        <begin position="1"/>
        <end position="20"/>
    </location>
</feature>
<sequence>MNKNNFLLFVLLLLTNSLFSQENKIPDYSIVEKQLTINGTKAMVPHFVPKNGDLNFFDRVNNKILTYYELVPKFDEGITFDEYAQKVAKKYFEDDSCGGCDKEAFFNIKYSLNLNHYHLALTLEGDYLECIYDQPQYYNGVTYRSVTHNLDIRD</sequence>
<feature type="chain" id="PRO_5046643705" evidence="1">
    <location>
        <begin position="21"/>
        <end position="154"/>
    </location>
</feature>
<gene>
    <name evidence="2" type="ORF">N6H18_00015</name>
</gene>
<name>A0ABY6CPQ8_9BACT</name>
<proteinExistence type="predicted"/>
<keyword evidence="3" id="KW-1185">Reference proteome</keyword>
<evidence type="ECO:0000313" key="3">
    <source>
        <dbReference type="Proteomes" id="UP001065174"/>
    </source>
</evidence>
<dbReference type="EMBL" id="CP106679">
    <property type="protein sequence ID" value="UXP32359.1"/>
    <property type="molecule type" value="Genomic_DNA"/>
</dbReference>
<keyword evidence="1" id="KW-0732">Signal</keyword>
<accession>A0ABY6CPQ8</accession>
<protein>
    <submittedName>
        <fullName evidence="2">Uncharacterized protein</fullName>
    </submittedName>
</protein>
<evidence type="ECO:0000313" key="2">
    <source>
        <dbReference type="EMBL" id="UXP32359.1"/>
    </source>
</evidence>
<dbReference type="Proteomes" id="UP001065174">
    <property type="component" value="Chromosome"/>
</dbReference>
<reference evidence="2" key="1">
    <citation type="submission" date="2022-09" db="EMBL/GenBank/DDBJ databases">
        <title>Comparative genomics and taxonomic characterization of three novel marine species of genus Reichenbachiella exhibiting antioxidant and polysaccharide degradation activities.</title>
        <authorList>
            <person name="Muhammad N."/>
            <person name="Lee Y.-J."/>
            <person name="Ko J."/>
            <person name="Kim S.-G."/>
        </authorList>
    </citation>
    <scope>NUCLEOTIDE SEQUENCE</scope>
    <source>
        <strain evidence="2">BKB1-1</strain>
    </source>
</reference>